<protein>
    <submittedName>
        <fullName evidence="1">Uncharacterized protein</fullName>
    </submittedName>
</protein>
<dbReference type="AlphaFoldDB" id="A0A644YV77"/>
<dbReference type="CDD" id="cd02980">
    <property type="entry name" value="TRX_Fd_family"/>
    <property type="match status" value="1"/>
</dbReference>
<dbReference type="Pfam" id="PF01257">
    <property type="entry name" value="2Fe-2S_thioredx"/>
    <property type="match status" value="1"/>
</dbReference>
<dbReference type="SUPFAM" id="SSF52833">
    <property type="entry name" value="Thioredoxin-like"/>
    <property type="match status" value="1"/>
</dbReference>
<evidence type="ECO:0000313" key="1">
    <source>
        <dbReference type="EMBL" id="MPM30373.1"/>
    </source>
</evidence>
<dbReference type="InterPro" id="IPR036249">
    <property type="entry name" value="Thioredoxin-like_sf"/>
</dbReference>
<comment type="caution">
    <text evidence="1">The sequence shown here is derived from an EMBL/GenBank/DDBJ whole genome shotgun (WGS) entry which is preliminary data.</text>
</comment>
<accession>A0A644YV77</accession>
<sequence length="101" mass="10878">MFGPDAFPPTGEFSIMSAGKPEIVICLGSSCFARGNARNVEATERFLAERNLIDEVDVNISGGMCVGCCAEGPNVIINGKVYHRVDAGVMLDLLKKLFPER</sequence>
<gene>
    <name evidence="1" type="ORF">SDC9_76921</name>
</gene>
<dbReference type="EMBL" id="VSSQ01005770">
    <property type="protein sequence ID" value="MPM30373.1"/>
    <property type="molecule type" value="Genomic_DNA"/>
</dbReference>
<proteinExistence type="predicted"/>
<organism evidence="1">
    <name type="scientific">bioreactor metagenome</name>
    <dbReference type="NCBI Taxonomy" id="1076179"/>
    <lineage>
        <taxon>unclassified sequences</taxon>
        <taxon>metagenomes</taxon>
        <taxon>ecological metagenomes</taxon>
    </lineage>
</organism>
<dbReference type="Gene3D" id="3.40.30.10">
    <property type="entry name" value="Glutaredoxin"/>
    <property type="match status" value="1"/>
</dbReference>
<name>A0A644YV77_9ZZZZ</name>
<reference evidence="1" key="1">
    <citation type="submission" date="2019-08" db="EMBL/GenBank/DDBJ databases">
        <authorList>
            <person name="Kucharzyk K."/>
            <person name="Murdoch R.W."/>
            <person name="Higgins S."/>
            <person name="Loffler F."/>
        </authorList>
    </citation>
    <scope>NUCLEOTIDE SEQUENCE</scope>
</reference>